<dbReference type="InterPro" id="IPR051910">
    <property type="entry name" value="ComF/GntX_DNA_util-trans"/>
</dbReference>
<dbReference type="SUPFAM" id="SSF53271">
    <property type="entry name" value="PRTase-like"/>
    <property type="match status" value="1"/>
</dbReference>
<comment type="similarity">
    <text evidence="1">Belongs to the ComF/GntX family.</text>
</comment>
<protein>
    <recommendedName>
        <fullName evidence="4">Phosphoribosyltransferase domain-containing protein</fullName>
    </recommendedName>
</protein>
<organism evidence="2 3">
    <name type="scientific">Pseudonocardia hydrocarbonoxydans</name>
    <dbReference type="NCBI Taxonomy" id="76726"/>
    <lineage>
        <taxon>Bacteria</taxon>
        <taxon>Bacillati</taxon>
        <taxon>Actinomycetota</taxon>
        <taxon>Actinomycetes</taxon>
        <taxon>Pseudonocardiales</taxon>
        <taxon>Pseudonocardiaceae</taxon>
        <taxon>Pseudonocardia</taxon>
    </lineage>
</organism>
<gene>
    <name evidence="2" type="ORF">PHY01_42040</name>
</gene>
<comment type="caution">
    <text evidence="2">The sequence shown here is derived from an EMBL/GenBank/DDBJ whole genome shotgun (WGS) entry which is preliminary data.</text>
</comment>
<evidence type="ECO:0000256" key="1">
    <source>
        <dbReference type="ARBA" id="ARBA00008007"/>
    </source>
</evidence>
<evidence type="ECO:0000313" key="2">
    <source>
        <dbReference type="EMBL" id="GEC21921.1"/>
    </source>
</evidence>
<evidence type="ECO:0008006" key="4">
    <source>
        <dbReference type="Google" id="ProtNLM"/>
    </source>
</evidence>
<dbReference type="PANTHER" id="PTHR47505">
    <property type="entry name" value="DNA UTILIZATION PROTEIN YHGH"/>
    <property type="match status" value="1"/>
</dbReference>
<keyword evidence="3" id="KW-1185">Reference proteome</keyword>
<dbReference type="PANTHER" id="PTHR47505:SF1">
    <property type="entry name" value="DNA UTILIZATION PROTEIN YHGH"/>
    <property type="match status" value="1"/>
</dbReference>
<sequence>MDVRGLGAALTDLVFPGGCAGCADPAGPWCAGCAPAVGPPRRVDLPGLPPTLAAGRYGGPLRTALLRAKERGRRDLAAPLAAVLATGLAGPATLVPAPSRAAAARARGGDHVLRLCRGLALLGPGVRVWPVLGLARGVADSVGLDAAQRAANLRGRVLVRPGHGPSPGGPLLLVDDVVTTGATLRTCVAALAAAGIPVDGALVLCDATGFS</sequence>
<evidence type="ECO:0000313" key="3">
    <source>
        <dbReference type="Proteomes" id="UP000320338"/>
    </source>
</evidence>
<proteinExistence type="inferred from homology"/>
<dbReference type="Gene3D" id="3.40.50.2020">
    <property type="match status" value="1"/>
</dbReference>
<dbReference type="InterPro" id="IPR029057">
    <property type="entry name" value="PRTase-like"/>
</dbReference>
<name>A0A4Y3WUF3_9PSEU</name>
<dbReference type="OrthoDB" id="5244859at2"/>
<dbReference type="AlphaFoldDB" id="A0A4Y3WUF3"/>
<dbReference type="Proteomes" id="UP000320338">
    <property type="component" value="Unassembled WGS sequence"/>
</dbReference>
<dbReference type="EMBL" id="BJNG01000038">
    <property type="protein sequence ID" value="GEC21921.1"/>
    <property type="molecule type" value="Genomic_DNA"/>
</dbReference>
<dbReference type="InterPro" id="IPR000836">
    <property type="entry name" value="PRTase_dom"/>
</dbReference>
<dbReference type="RefSeq" id="WP_141280954.1">
    <property type="nucleotide sequence ID" value="NZ_BJNG01000038.1"/>
</dbReference>
<accession>A0A4Y3WUF3</accession>
<dbReference type="CDD" id="cd06223">
    <property type="entry name" value="PRTases_typeI"/>
    <property type="match status" value="1"/>
</dbReference>
<reference evidence="2 3" key="1">
    <citation type="submission" date="2019-06" db="EMBL/GenBank/DDBJ databases">
        <title>Whole genome shotgun sequence of Pseudonocardia hydrocarbonoxydans NBRC 14498.</title>
        <authorList>
            <person name="Hosoyama A."/>
            <person name="Uohara A."/>
            <person name="Ohji S."/>
            <person name="Ichikawa N."/>
        </authorList>
    </citation>
    <scope>NUCLEOTIDE SEQUENCE [LARGE SCALE GENOMIC DNA]</scope>
    <source>
        <strain evidence="2 3">NBRC 14498</strain>
    </source>
</reference>